<dbReference type="GO" id="GO:0004867">
    <property type="term" value="F:serine-type endopeptidase inhibitor activity"/>
    <property type="evidence" value="ECO:0007669"/>
    <property type="project" value="UniProtKB-KW"/>
</dbReference>
<dbReference type="SMART" id="SM00327">
    <property type="entry name" value="VWA"/>
    <property type="match status" value="1"/>
</dbReference>
<dbReference type="GO" id="GO:0005576">
    <property type="term" value="C:extracellular region"/>
    <property type="evidence" value="ECO:0007669"/>
    <property type="project" value="UniProtKB-SubCell"/>
</dbReference>
<evidence type="ECO:0000256" key="7">
    <source>
        <dbReference type="ARBA" id="ARBA00023180"/>
    </source>
</evidence>
<evidence type="ECO:0000313" key="12">
    <source>
        <dbReference type="RefSeq" id="XP_014002438.1"/>
    </source>
</evidence>
<dbReference type="RefSeq" id="XP_014002438.1">
    <property type="nucleotide sequence ID" value="XM_014146963.2"/>
</dbReference>
<dbReference type="SMART" id="SM00609">
    <property type="entry name" value="VIT"/>
    <property type="match status" value="1"/>
</dbReference>
<dbReference type="Pfam" id="PF00092">
    <property type="entry name" value="VWA"/>
    <property type="match status" value="1"/>
</dbReference>
<dbReference type="Bgee" id="ENSSSAG00000050950">
    <property type="expression patterns" value="Expressed in semen and 24 other cell types or tissues"/>
</dbReference>
<evidence type="ECO:0000256" key="6">
    <source>
        <dbReference type="ARBA" id="ARBA00022900"/>
    </source>
</evidence>
<feature type="domain" description="VIT" evidence="10">
    <location>
        <begin position="40"/>
        <end position="169"/>
    </location>
</feature>
<dbReference type="Pfam" id="PF06668">
    <property type="entry name" value="ITI_HC_C"/>
    <property type="match status" value="1"/>
</dbReference>
<sequence length="1233" mass="134495">MTMGKVDLKTRCIFFFIIISVQRGFSEEFVAHQGAKDILLQRVRRQSKAAKSVLKVTDYHVRCSVVSRYAHITIQSAVWNQLPVTKEAAFEVDLPSAAFISNFTITSNDKVYIAQVKERSAARKIYDAAKKQGKTAGLVATKEREIEKFRVAVSVPSGTQMSFSLSYEELLPRRLGRYELTLGLRPGGLVTNLTLDVSIAERTGLSFIKVLPLKTSRLLSNTVTGESEAPASTQVQQNPCCARVHYSPSLQQQSSASSKGLNADYIIQYDVELSDLIGDIQVFDGYFVHYFAPRGLPVVPKDVIFVIDVSGSMIGTKIKQTKQAMSTILGDLREEDHFNIITFSDKVHTWKKGRTVRATRSNIRDAKDFVKRIIAKGWTNINAALLSAAQLVNPPSSSGGTRRVPLIIFLTDGEATIGVTSGDFILSNAKSALGATSLFGLAFGDDADFPLLRRLALDNRGVARMVYEDADAALQLKGFYDEVASPLLSDIQLTYMDDQAFDVTRSLFPNYFQGSELVVTGKVKPGVRDLKVSLTASGSKQKVKVENEVLVSNGEGNRTVLSMGCPGGMDGIPSFVRRLWAYFTIKELLLAKLNTTDSNIQKLLGEKATNLSLKYNFVTPVTSLVVVKPDADEIPTSASTTTVRPTTTTATTTTTVAHTPATNIASPIPVKNPRMIKAKPDPLVTKPPPLQPPQPRKGSTPPTKPNPVKTVAPPSPKKTTTTTTPSPSAVKTVPVPLSGKNPTPPPSSPKTASAPPARIVSTPLPNLLKTDTAPAPGKTTTTTTQRKTVKTTVPTTVKTTTSTTTTTSVRADPTPAPQPGKPTTPLPISVRTVLPPVRISLSASSSSDNATMSAADANQPQVTTHLYSLKYVPPTLAPHGSNTDTDPDVDQIATFVSATFAPMPGVTDGPKLWEAAGLLDVSTSIQLHRKDMEVVNDYDATYDYDLDYDSWDESASNPRPGPPSRLSSVRVFSSSVDGDPHFVVQLPKLKQNLCFTVDGRANDVLRLLEDPERGIMVDGHLMWAPSKQDVEDRSRTYFDQITISTRGGTGVLGAIMITLSLDAVVVEGEGRDTLHTNQEGSVTRQGVMVSMESRDDFHQSCWIELTKNIHFLVLFHHYKQPSYLQMAHLGFYITDGQGLSPSTKGLLGQFQHADMRVTLMKDPRDTLRQPSKERVLSRGVLRWGVIHMPVTLQDKTLKDTVRKGHLGSCWVVPKAQVERLLGHPYQSYVVDHL</sequence>
<dbReference type="InterPro" id="IPR010600">
    <property type="entry name" value="ITI_HC_C"/>
</dbReference>
<evidence type="ECO:0000256" key="8">
    <source>
        <dbReference type="SAM" id="MobiDB-lite"/>
    </source>
</evidence>
<proteinExistence type="inferred from homology"/>
<evidence type="ECO:0000313" key="11">
    <source>
        <dbReference type="Proteomes" id="UP001652741"/>
    </source>
</evidence>
<dbReference type="InterPro" id="IPR002035">
    <property type="entry name" value="VWF_A"/>
</dbReference>
<protein>
    <submittedName>
        <fullName evidence="12">Inter-alpha-trypsin inhibitor heavy chain H6 isoform X1</fullName>
    </submittedName>
</protein>
<dbReference type="Proteomes" id="UP001652741">
    <property type="component" value="Chromosome ssa15"/>
</dbReference>
<keyword evidence="7" id="KW-0325">Glycoprotein</keyword>
<dbReference type="GO" id="GO:0030212">
    <property type="term" value="P:hyaluronan metabolic process"/>
    <property type="evidence" value="ECO:0007669"/>
    <property type="project" value="InterPro"/>
</dbReference>
<dbReference type="PROSITE" id="PS51468">
    <property type="entry name" value="VIT"/>
    <property type="match status" value="1"/>
</dbReference>
<feature type="region of interest" description="Disordered" evidence="8">
    <location>
        <begin position="658"/>
        <end position="828"/>
    </location>
</feature>
<gene>
    <name evidence="12" type="primary">LOC106572619</name>
</gene>
<organism evidence="11 12">
    <name type="scientific">Salmo salar</name>
    <name type="common">Atlantic salmon</name>
    <dbReference type="NCBI Taxonomy" id="8030"/>
    <lineage>
        <taxon>Eukaryota</taxon>
        <taxon>Metazoa</taxon>
        <taxon>Chordata</taxon>
        <taxon>Craniata</taxon>
        <taxon>Vertebrata</taxon>
        <taxon>Euteleostomi</taxon>
        <taxon>Actinopterygii</taxon>
        <taxon>Neopterygii</taxon>
        <taxon>Teleostei</taxon>
        <taxon>Protacanthopterygii</taxon>
        <taxon>Salmoniformes</taxon>
        <taxon>Salmonidae</taxon>
        <taxon>Salmoninae</taxon>
        <taxon>Salmo</taxon>
    </lineage>
</organism>
<dbReference type="SUPFAM" id="SSF53300">
    <property type="entry name" value="vWA-like"/>
    <property type="match status" value="1"/>
</dbReference>
<dbReference type="PROSITE" id="PS50234">
    <property type="entry name" value="VWFA"/>
    <property type="match status" value="1"/>
</dbReference>
<dbReference type="PANTHER" id="PTHR10338:SF155">
    <property type="entry name" value="INTER-ALPHA-TRYPSIN INHIBITOR HEAVY CHAIN H6"/>
    <property type="match status" value="1"/>
</dbReference>
<dbReference type="OMA" id="LPRWASC"/>
<dbReference type="STRING" id="8030.ENSSSAP00000051246"/>
<feature type="compositionally biased region" description="Pro residues" evidence="8">
    <location>
        <begin position="685"/>
        <end position="695"/>
    </location>
</feature>
<dbReference type="InterPro" id="IPR013694">
    <property type="entry name" value="VIT"/>
</dbReference>
<dbReference type="FunFam" id="3.40.50.410:FF:000013">
    <property type="entry name" value="inter-alpha-trypsin inhibitor heavy chain H2"/>
    <property type="match status" value="1"/>
</dbReference>
<comment type="similarity">
    <text evidence="2">Belongs to the ITIH family.</text>
</comment>
<evidence type="ECO:0000256" key="2">
    <source>
        <dbReference type="ARBA" id="ARBA00010158"/>
    </source>
</evidence>
<dbReference type="OrthoDB" id="299997at2759"/>
<dbReference type="InterPro" id="IPR050934">
    <property type="entry name" value="ITIH"/>
</dbReference>
<dbReference type="GeneID" id="106572619"/>
<keyword evidence="5" id="KW-0732">Signal</keyword>
<dbReference type="Pfam" id="PF08487">
    <property type="entry name" value="VIT"/>
    <property type="match status" value="1"/>
</dbReference>
<keyword evidence="3" id="KW-0964">Secreted</keyword>
<evidence type="ECO:0000256" key="5">
    <source>
        <dbReference type="ARBA" id="ARBA00022729"/>
    </source>
</evidence>
<dbReference type="PaxDb" id="8030-ENSSSAP00000051246"/>
<evidence type="ECO:0000256" key="3">
    <source>
        <dbReference type="ARBA" id="ARBA00022525"/>
    </source>
</evidence>
<dbReference type="InterPro" id="IPR036465">
    <property type="entry name" value="vWFA_dom_sf"/>
</dbReference>
<feature type="compositionally biased region" description="Pro residues" evidence="8">
    <location>
        <begin position="814"/>
        <end position="825"/>
    </location>
</feature>
<evidence type="ECO:0000259" key="10">
    <source>
        <dbReference type="PROSITE" id="PS51468"/>
    </source>
</evidence>
<dbReference type="PANTHER" id="PTHR10338">
    <property type="entry name" value="INTER-ALPHA-TRYPSIN INHIBITOR HEAVY CHAIN FAMILY MEMBER"/>
    <property type="match status" value="1"/>
</dbReference>
<evidence type="ECO:0000259" key="9">
    <source>
        <dbReference type="PROSITE" id="PS50234"/>
    </source>
</evidence>
<dbReference type="AlphaFoldDB" id="A0A1S3MGU7"/>
<feature type="compositionally biased region" description="Low complexity" evidence="8">
    <location>
        <begin position="769"/>
        <end position="813"/>
    </location>
</feature>
<comment type="subcellular location">
    <subcellularLocation>
        <location evidence="1">Secreted</location>
    </subcellularLocation>
</comment>
<evidence type="ECO:0000256" key="1">
    <source>
        <dbReference type="ARBA" id="ARBA00004613"/>
    </source>
</evidence>
<dbReference type="Gene3D" id="3.40.50.410">
    <property type="entry name" value="von Willebrand factor, type A domain"/>
    <property type="match status" value="1"/>
</dbReference>
<feature type="domain" description="VWFA" evidence="9">
    <location>
        <begin position="302"/>
        <end position="483"/>
    </location>
</feature>
<feature type="compositionally biased region" description="Low complexity" evidence="8">
    <location>
        <begin position="706"/>
        <end position="736"/>
    </location>
</feature>
<keyword evidence="11" id="KW-1185">Reference proteome</keyword>
<name>A0A1S3MGU7_SALSA</name>
<accession>A0A1S3MGU7</accession>
<dbReference type="KEGG" id="sasa:106572619"/>
<reference evidence="12" key="1">
    <citation type="submission" date="2025-08" db="UniProtKB">
        <authorList>
            <consortium name="RefSeq"/>
        </authorList>
    </citation>
    <scope>IDENTIFICATION</scope>
</reference>
<evidence type="ECO:0000256" key="4">
    <source>
        <dbReference type="ARBA" id="ARBA00022690"/>
    </source>
</evidence>
<keyword evidence="4" id="KW-0646">Protease inhibitor</keyword>
<keyword evidence="6" id="KW-0722">Serine protease inhibitor</keyword>